<dbReference type="EMBL" id="PDYG01000135">
    <property type="protein sequence ID" value="PHU36262.1"/>
    <property type="molecule type" value="Genomic_DNA"/>
</dbReference>
<dbReference type="AlphaFoldDB" id="A0A2G3DYZ6"/>
<protein>
    <submittedName>
        <fullName evidence="9">Sugar ABC transporter permease</fullName>
    </submittedName>
</protein>
<dbReference type="Proteomes" id="UP000224563">
    <property type="component" value="Unassembled WGS sequence"/>
</dbReference>
<gene>
    <name evidence="9" type="ORF">CSX02_13195</name>
</gene>
<dbReference type="InterPro" id="IPR050809">
    <property type="entry name" value="UgpAE/MalFG_permease"/>
</dbReference>
<keyword evidence="4 7" id="KW-0812">Transmembrane</keyword>
<evidence type="ECO:0000256" key="3">
    <source>
        <dbReference type="ARBA" id="ARBA00022475"/>
    </source>
</evidence>
<evidence type="ECO:0000256" key="1">
    <source>
        <dbReference type="ARBA" id="ARBA00004651"/>
    </source>
</evidence>
<dbReference type="GO" id="GO:0055085">
    <property type="term" value="P:transmembrane transport"/>
    <property type="evidence" value="ECO:0007669"/>
    <property type="project" value="InterPro"/>
</dbReference>
<dbReference type="SUPFAM" id="SSF161098">
    <property type="entry name" value="MetI-like"/>
    <property type="match status" value="1"/>
</dbReference>
<accession>A0A2G3DYZ6</accession>
<comment type="similarity">
    <text evidence="7">Belongs to the binding-protein-dependent transport system permease family.</text>
</comment>
<dbReference type="GO" id="GO:0005886">
    <property type="term" value="C:plasma membrane"/>
    <property type="evidence" value="ECO:0007669"/>
    <property type="project" value="UniProtKB-SubCell"/>
</dbReference>
<proteinExistence type="inferred from homology"/>
<keyword evidence="2 7" id="KW-0813">Transport</keyword>
<feature type="transmembrane region" description="Helical" evidence="7">
    <location>
        <begin position="97"/>
        <end position="119"/>
    </location>
</feature>
<comment type="caution">
    <text evidence="9">The sequence shown here is derived from an EMBL/GenBank/DDBJ whole genome shotgun (WGS) entry which is preliminary data.</text>
</comment>
<dbReference type="Pfam" id="PF00528">
    <property type="entry name" value="BPD_transp_1"/>
    <property type="match status" value="1"/>
</dbReference>
<evidence type="ECO:0000256" key="2">
    <source>
        <dbReference type="ARBA" id="ARBA00022448"/>
    </source>
</evidence>
<keyword evidence="6 7" id="KW-0472">Membrane</keyword>
<feature type="transmembrane region" description="Helical" evidence="7">
    <location>
        <begin position="7"/>
        <end position="24"/>
    </location>
</feature>
<comment type="subcellular location">
    <subcellularLocation>
        <location evidence="1 7">Cell membrane</location>
        <topology evidence="1 7">Multi-pass membrane protein</topology>
    </subcellularLocation>
</comment>
<dbReference type="InterPro" id="IPR000515">
    <property type="entry name" value="MetI-like"/>
</dbReference>
<feature type="transmembrane region" description="Helical" evidence="7">
    <location>
        <begin position="248"/>
        <end position="273"/>
    </location>
</feature>
<evidence type="ECO:0000256" key="4">
    <source>
        <dbReference type="ARBA" id="ARBA00022692"/>
    </source>
</evidence>
<name>A0A2G3DYZ6_9FIRM</name>
<dbReference type="InterPro" id="IPR035906">
    <property type="entry name" value="MetI-like_sf"/>
</dbReference>
<dbReference type="PANTHER" id="PTHR43227:SF11">
    <property type="entry name" value="BLL4140 PROTEIN"/>
    <property type="match status" value="1"/>
</dbReference>
<reference evidence="9 10" key="2">
    <citation type="submission" date="2017-10" db="EMBL/GenBank/DDBJ databases">
        <authorList>
            <person name="Banno H."/>
            <person name="Chua N.-H."/>
        </authorList>
    </citation>
    <scope>NUCLEOTIDE SEQUENCE [LARGE SCALE GENOMIC DNA]</scope>
    <source>
        <strain evidence="9 10">JK623</strain>
    </source>
</reference>
<organism evidence="9 10">
    <name type="scientific">Agathobacter ruminis</name>
    <dbReference type="NCBI Taxonomy" id="1712665"/>
    <lineage>
        <taxon>Bacteria</taxon>
        <taxon>Bacillati</taxon>
        <taxon>Bacillota</taxon>
        <taxon>Clostridia</taxon>
        <taxon>Lachnospirales</taxon>
        <taxon>Lachnospiraceae</taxon>
        <taxon>Agathobacter</taxon>
    </lineage>
</organism>
<evidence type="ECO:0000256" key="6">
    <source>
        <dbReference type="ARBA" id="ARBA00023136"/>
    </source>
</evidence>
<dbReference type="PROSITE" id="PS50928">
    <property type="entry name" value="ABC_TM1"/>
    <property type="match status" value="1"/>
</dbReference>
<evidence type="ECO:0000313" key="9">
    <source>
        <dbReference type="EMBL" id="PHU36262.1"/>
    </source>
</evidence>
<feature type="domain" description="ABC transmembrane type-1" evidence="8">
    <location>
        <begin position="57"/>
        <end position="273"/>
    </location>
</feature>
<sequence>MILPGMIYFLINNYIPMFGIYIAFKKVDYSVGLWKSPWVGLSNFATLFRSRDLMIITRNTLLYNAAFIILGILTGIIVGICLSEVAKKFLQRTYQTLILLPQLISFVIVAYIVYAFFAAEVGMVSQMTGLEDFYSNTKYWPFILIFINVWKQLGYNSIIFLSSIVGIDRSLYEAARVDGASKWKQIVYVTIPQLKPTIITLFVLQCGRIFYSDFGLFYQVPLNQGALYDATDTIDTFVYRALMVNNNISLASAASTYQAIVGFILVLVVNLIVRKVDKESAMF</sequence>
<feature type="transmembrane region" description="Helical" evidence="7">
    <location>
        <begin position="61"/>
        <end position="85"/>
    </location>
</feature>
<evidence type="ECO:0000313" key="10">
    <source>
        <dbReference type="Proteomes" id="UP000224563"/>
    </source>
</evidence>
<dbReference type="CDD" id="cd06261">
    <property type="entry name" value="TM_PBP2"/>
    <property type="match status" value="1"/>
</dbReference>
<evidence type="ECO:0000259" key="8">
    <source>
        <dbReference type="PROSITE" id="PS50928"/>
    </source>
</evidence>
<keyword evidence="3" id="KW-1003">Cell membrane</keyword>
<evidence type="ECO:0000256" key="5">
    <source>
        <dbReference type="ARBA" id="ARBA00022989"/>
    </source>
</evidence>
<feature type="transmembrane region" description="Helical" evidence="7">
    <location>
        <begin position="139"/>
        <end position="165"/>
    </location>
</feature>
<keyword evidence="10" id="KW-1185">Reference proteome</keyword>
<dbReference type="Gene3D" id="1.10.3720.10">
    <property type="entry name" value="MetI-like"/>
    <property type="match status" value="1"/>
</dbReference>
<dbReference type="PANTHER" id="PTHR43227">
    <property type="entry name" value="BLL4140 PROTEIN"/>
    <property type="match status" value="1"/>
</dbReference>
<reference evidence="9 10" key="1">
    <citation type="submission" date="2017-10" db="EMBL/GenBank/DDBJ databases">
        <title>Resolving the taxonomy of Roseburia spp., Eubacterium rectale and Agathobacter spp. through phylogenomic analysis.</title>
        <authorList>
            <person name="Sheridan P.O."/>
            <person name="Walker A.W."/>
            <person name="Duncan S.H."/>
            <person name="Scott K.P."/>
            <person name="Toole P.W.O."/>
            <person name="Luis P."/>
            <person name="Flint H.J."/>
        </authorList>
    </citation>
    <scope>NUCLEOTIDE SEQUENCE [LARGE SCALE GENOMIC DNA]</scope>
    <source>
        <strain evidence="9 10">JK623</strain>
    </source>
</reference>
<evidence type="ECO:0000256" key="7">
    <source>
        <dbReference type="RuleBase" id="RU363032"/>
    </source>
</evidence>
<keyword evidence="5 7" id="KW-1133">Transmembrane helix</keyword>
<feature type="transmembrane region" description="Helical" evidence="7">
    <location>
        <begin position="186"/>
        <end position="211"/>
    </location>
</feature>